<dbReference type="Proteomes" id="UP000838878">
    <property type="component" value="Chromosome 5"/>
</dbReference>
<dbReference type="InterPro" id="IPR019138">
    <property type="entry name" value="De-etiolated_protein_1_Det1"/>
</dbReference>
<accession>A0A8J9W3A1</accession>
<keyword evidence="2" id="KW-1185">Reference proteome</keyword>
<proteinExistence type="predicted"/>
<reference evidence="1" key="1">
    <citation type="submission" date="2021-12" db="EMBL/GenBank/DDBJ databases">
        <authorList>
            <person name="Martin H S."/>
        </authorList>
    </citation>
    <scope>NUCLEOTIDE SEQUENCE</scope>
</reference>
<dbReference type="PANTHER" id="PTHR13374:SF3">
    <property type="entry name" value="DET1 HOMOLOG"/>
    <property type="match status" value="1"/>
</dbReference>
<feature type="non-terminal residue" evidence="1">
    <location>
        <position position="792"/>
    </location>
</feature>
<dbReference type="AlphaFoldDB" id="A0A8J9W3A1"/>
<dbReference type="Pfam" id="PF09737">
    <property type="entry name" value="Det1"/>
    <property type="match status" value="1"/>
</dbReference>
<dbReference type="GO" id="GO:0031461">
    <property type="term" value="C:cullin-RING ubiquitin ligase complex"/>
    <property type="evidence" value="ECO:0007669"/>
    <property type="project" value="TreeGrafter"/>
</dbReference>
<evidence type="ECO:0000313" key="2">
    <source>
        <dbReference type="Proteomes" id="UP000838878"/>
    </source>
</evidence>
<dbReference type="PANTHER" id="PTHR13374">
    <property type="entry name" value="DET1 HOMOLOG DE-ETIOLATED-1 HOMOLOG"/>
    <property type="match status" value="1"/>
</dbReference>
<dbReference type="GO" id="GO:1990756">
    <property type="term" value="F:ubiquitin-like ligase-substrate adaptor activity"/>
    <property type="evidence" value="ECO:0007669"/>
    <property type="project" value="TreeGrafter"/>
</dbReference>
<name>A0A8J9W3A1_9NEOP</name>
<evidence type="ECO:0000313" key="1">
    <source>
        <dbReference type="EMBL" id="CAH0724947.1"/>
    </source>
</evidence>
<protein>
    <recommendedName>
        <fullName evidence="3">De-etiolated protein 1</fullName>
    </recommendedName>
</protein>
<sequence>MNTNSNADNIYYEDVPPGTLKDDDFFCTDKIVPRKIKPQNIVMRLMDREIYGSRKPGSHFHVVREFYQNVFPNLTIVNVEKPPCFLRKFSPDGKHFIAFSADQTSLEIYEYRGAAAAGDLVAGYPSDLLNADADAHHRIRTHIFYRFFKPKFTVNVCQQRSASRQERNSGQLPFMEQQLNRECSLFTEDGRYVIVGSAAHIPDDLRPHFHHIHSNNEAVTPTIRSALEDYSLHLVDLHHGKLCDTKHFRTDKIYLSHNQGIYLYKEVLAVLSVQHQTIHLFQIVEGMLIEIRKIGRFCYDDDPFIVSSVFSPMMNERPFYEETINSLKHRLLVFLFKRAKSISDESKDPLELRKFYKYFDMFKSLRMWKMQLLDEDHLFIKYASEEVVTLRVAEPNSQSSFFVIYNISDSKILEVYENTSEGLLQLFENYCDCFRNARLCADSQFTCSPSNNLYARLTQQRFKQTIVRAIYGGRTEATKRILAQLPISAQSYSGSPYLDLGLFSYDDKWVSVMERPKAYGEYPIRFYARDSGLLKFKIYAGVLGQSVPASARRLVAFTFHPTDPFAISVQRTNSEYIVYKHGTLACKKHFLSFHNDNSTSTTDIYYFYPTLRQSRILKDSAYVQTEIALNNRCNGRMCRGPCYCPFNNKLAEKETNYSCECRQRLVSSVSFMSIDNERQPRPLLKNKKTCTSCSKQYKKQTERHNQICKCTTDTSDKYVTTFVDQASGCMAKDGRETQTVEQKSKRNDIKTEIWPAIKNKYRSKYNTSSCDEYDNTGCSGTCECTSTSESDC</sequence>
<gene>
    <name evidence="1" type="ORF">BINO364_LOCUS10588</name>
</gene>
<dbReference type="GO" id="GO:0005634">
    <property type="term" value="C:nucleus"/>
    <property type="evidence" value="ECO:0007669"/>
    <property type="project" value="TreeGrafter"/>
</dbReference>
<dbReference type="GO" id="GO:0031625">
    <property type="term" value="F:ubiquitin protein ligase binding"/>
    <property type="evidence" value="ECO:0007669"/>
    <property type="project" value="TreeGrafter"/>
</dbReference>
<evidence type="ECO:0008006" key="3">
    <source>
        <dbReference type="Google" id="ProtNLM"/>
    </source>
</evidence>
<dbReference type="EMBL" id="OV170225">
    <property type="protein sequence ID" value="CAH0724947.1"/>
    <property type="molecule type" value="Genomic_DNA"/>
</dbReference>
<dbReference type="GO" id="GO:0032436">
    <property type="term" value="P:positive regulation of proteasomal ubiquitin-dependent protein catabolic process"/>
    <property type="evidence" value="ECO:0007669"/>
    <property type="project" value="TreeGrafter"/>
</dbReference>
<dbReference type="GO" id="GO:0016567">
    <property type="term" value="P:protein ubiquitination"/>
    <property type="evidence" value="ECO:0007669"/>
    <property type="project" value="TreeGrafter"/>
</dbReference>
<organism evidence="1 2">
    <name type="scientific">Brenthis ino</name>
    <name type="common">lesser marbled fritillary</name>
    <dbReference type="NCBI Taxonomy" id="405034"/>
    <lineage>
        <taxon>Eukaryota</taxon>
        <taxon>Metazoa</taxon>
        <taxon>Ecdysozoa</taxon>
        <taxon>Arthropoda</taxon>
        <taxon>Hexapoda</taxon>
        <taxon>Insecta</taxon>
        <taxon>Pterygota</taxon>
        <taxon>Neoptera</taxon>
        <taxon>Endopterygota</taxon>
        <taxon>Lepidoptera</taxon>
        <taxon>Glossata</taxon>
        <taxon>Ditrysia</taxon>
        <taxon>Papilionoidea</taxon>
        <taxon>Nymphalidae</taxon>
        <taxon>Heliconiinae</taxon>
        <taxon>Argynnini</taxon>
        <taxon>Brenthis</taxon>
    </lineage>
</organism>
<dbReference type="OrthoDB" id="18339at2759"/>